<organism evidence="1 2">
    <name type="scientific">Staphylococcus gallinarum</name>
    <dbReference type="NCBI Taxonomy" id="1293"/>
    <lineage>
        <taxon>Bacteria</taxon>
        <taxon>Bacillati</taxon>
        <taxon>Bacillota</taxon>
        <taxon>Bacilli</taxon>
        <taxon>Bacillales</taxon>
        <taxon>Staphylococcaceae</taxon>
        <taxon>Staphylococcus</taxon>
    </lineage>
</organism>
<dbReference type="PANTHER" id="PTHR34796:SF1">
    <property type="entry name" value="EXPRESSED PROTEIN"/>
    <property type="match status" value="1"/>
</dbReference>
<dbReference type="OrthoDB" id="165483at2"/>
<dbReference type="PANTHER" id="PTHR34796">
    <property type="entry name" value="EXPRESSED PROTEIN"/>
    <property type="match status" value="1"/>
</dbReference>
<dbReference type="InterPro" id="IPR023203">
    <property type="entry name" value="TTHA0068_sf"/>
</dbReference>
<dbReference type="AlphaFoldDB" id="A0A3A0VJW6"/>
<accession>A0A3A0VJW6</accession>
<name>A0A3A0VJW6_STAGA</name>
<dbReference type="EMBL" id="QYJN01000004">
    <property type="protein sequence ID" value="RIP34280.1"/>
    <property type="molecule type" value="Genomic_DNA"/>
</dbReference>
<dbReference type="Gene3D" id="1.10.3450.10">
    <property type="entry name" value="TTHA0068-like"/>
    <property type="match status" value="1"/>
</dbReference>
<gene>
    <name evidence="1" type="ORF">BUZ14_09540</name>
</gene>
<comment type="caution">
    <text evidence="1">The sequence shown here is derived from an EMBL/GenBank/DDBJ whole genome shotgun (WGS) entry which is preliminary data.</text>
</comment>
<proteinExistence type="predicted"/>
<evidence type="ECO:0000313" key="2">
    <source>
        <dbReference type="Proteomes" id="UP000265541"/>
    </source>
</evidence>
<dbReference type="InterPro" id="IPR005500">
    <property type="entry name" value="DUF309"/>
</dbReference>
<dbReference type="Proteomes" id="UP000265541">
    <property type="component" value="Unassembled WGS sequence"/>
</dbReference>
<reference evidence="1 2" key="1">
    <citation type="journal article" date="2016" name="Front. Microbiol.">
        <title>Comprehensive Phylogenetic Analysis of Bovine Non-aureus Staphylococci Species Based on Whole-Genome Sequencing.</title>
        <authorList>
            <person name="Naushad S."/>
            <person name="Barkema H.W."/>
            <person name="Luby C."/>
            <person name="Condas L.A."/>
            <person name="Nobrega D.B."/>
            <person name="Carson D.A."/>
            <person name="De Buck J."/>
        </authorList>
    </citation>
    <scope>NUCLEOTIDE SEQUENCE [LARGE SCALE GENOMIC DNA]</scope>
    <source>
        <strain evidence="1 2">SNUC 4781</strain>
    </source>
</reference>
<dbReference type="Pfam" id="PF03745">
    <property type="entry name" value="DUF309"/>
    <property type="match status" value="1"/>
</dbReference>
<evidence type="ECO:0000313" key="1">
    <source>
        <dbReference type="EMBL" id="RIP34280.1"/>
    </source>
</evidence>
<dbReference type="RefSeq" id="WP_119485672.1">
    <property type="nucleotide sequence ID" value="NZ_QYJN01000004.1"/>
</dbReference>
<dbReference type="SUPFAM" id="SSF140663">
    <property type="entry name" value="TTHA0068-like"/>
    <property type="match status" value="1"/>
</dbReference>
<protein>
    <submittedName>
        <fullName evidence="1">DUF309 domain-containing protein</fullName>
    </submittedName>
</protein>
<sequence>MEKALQLFYYQFHTRQHYFLCHDILEDAWKENPNFSKNDAVVSLILMTTGCYHYRRNNFRGAKTSFDRALNVIQSSTDKQILGLDIDKYVILLNSLKCNAMSCRPFLPIRLPLKQEMLQAVQSNFTDFSFRDTLINDSYIVNHHLERDRSEVIDARYNALITRRLNREE</sequence>